<proteinExistence type="predicted"/>
<reference evidence="1 2" key="1">
    <citation type="submission" date="2021-06" db="EMBL/GenBank/DDBJ databases">
        <title>Caerostris darwini draft genome.</title>
        <authorList>
            <person name="Kono N."/>
            <person name="Arakawa K."/>
        </authorList>
    </citation>
    <scope>NUCLEOTIDE SEQUENCE [LARGE SCALE GENOMIC DNA]</scope>
</reference>
<accession>A0AAV4VEX4</accession>
<comment type="caution">
    <text evidence="1">The sequence shown here is derived from an EMBL/GenBank/DDBJ whole genome shotgun (WGS) entry which is preliminary data.</text>
</comment>
<organism evidence="1 2">
    <name type="scientific">Caerostris darwini</name>
    <dbReference type="NCBI Taxonomy" id="1538125"/>
    <lineage>
        <taxon>Eukaryota</taxon>
        <taxon>Metazoa</taxon>
        <taxon>Ecdysozoa</taxon>
        <taxon>Arthropoda</taxon>
        <taxon>Chelicerata</taxon>
        <taxon>Arachnida</taxon>
        <taxon>Araneae</taxon>
        <taxon>Araneomorphae</taxon>
        <taxon>Entelegynae</taxon>
        <taxon>Araneoidea</taxon>
        <taxon>Araneidae</taxon>
        <taxon>Caerostris</taxon>
    </lineage>
</organism>
<evidence type="ECO:0000313" key="1">
    <source>
        <dbReference type="EMBL" id="GIY68103.1"/>
    </source>
</evidence>
<dbReference type="AlphaFoldDB" id="A0AAV4VEX4"/>
<evidence type="ECO:0000313" key="2">
    <source>
        <dbReference type="Proteomes" id="UP001054837"/>
    </source>
</evidence>
<dbReference type="Proteomes" id="UP001054837">
    <property type="component" value="Unassembled WGS sequence"/>
</dbReference>
<sequence length="122" mass="13469">MESTEGSSNTSHTLLGVSFSATYDKIAIGLRIIFNFRNERNSRQGFWAMPMNVAEGSSERCVVDVCFSANSIPSRIQGNLPVKELNGVTRSLMKCVEKEEFCTDICVKSVLALCATFGFESR</sequence>
<protein>
    <submittedName>
        <fullName evidence="1">Uncharacterized protein</fullName>
    </submittedName>
</protein>
<dbReference type="EMBL" id="BPLQ01012831">
    <property type="protein sequence ID" value="GIY68103.1"/>
    <property type="molecule type" value="Genomic_DNA"/>
</dbReference>
<name>A0AAV4VEX4_9ARAC</name>
<keyword evidence="2" id="KW-1185">Reference proteome</keyword>
<gene>
    <name evidence="1" type="ORF">CDAR_86701</name>
</gene>